<feature type="non-terminal residue" evidence="1">
    <location>
        <position position="128"/>
    </location>
</feature>
<sequence>GQFTNLFSTPIPSNIQQRALHEKHLVQSIRFSLYKQNLILRRTADNKDTFYLGNRKEFEVKANDYLMKSDDYTIFLSTYKCNVSPQEHDELKQMIESMNDLLMRLKTNKSITDDLYHRLLIDASKVKL</sequence>
<protein>
    <submittedName>
        <fullName evidence="1">Uncharacterized protein</fullName>
    </submittedName>
</protein>
<dbReference type="EMBL" id="CAJOBI010011139">
    <property type="protein sequence ID" value="CAF4157908.1"/>
    <property type="molecule type" value="Genomic_DNA"/>
</dbReference>
<dbReference type="Proteomes" id="UP000676336">
    <property type="component" value="Unassembled WGS sequence"/>
</dbReference>
<organism evidence="1 2">
    <name type="scientific">Rotaria magnacalcarata</name>
    <dbReference type="NCBI Taxonomy" id="392030"/>
    <lineage>
        <taxon>Eukaryota</taxon>
        <taxon>Metazoa</taxon>
        <taxon>Spiralia</taxon>
        <taxon>Gnathifera</taxon>
        <taxon>Rotifera</taxon>
        <taxon>Eurotatoria</taxon>
        <taxon>Bdelloidea</taxon>
        <taxon>Philodinida</taxon>
        <taxon>Philodinidae</taxon>
        <taxon>Rotaria</taxon>
    </lineage>
</organism>
<gene>
    <name evidence="1" type="ORF">SMN809_LOCUS20057</name>
</gene>
<comment type="caution">
    <text evidence="1">The sequence shown here is derived from an EMBL/GenBank/DDBJ whole genome shotgun (WGS) entry which is preliminary data.</text>
</comment>
<name>A0A8S2RFN9_9BILA</name>
<evidence type="ECO:0000313" key="2">
    <source>
        <dbReference type="Proteomes" id="UP000676336"/>
    </source>
</evidence>
<accession>A0A8S2RFN9</accession>
<dbReference type="AlphaFoldDB" id="A0A8S2RFN9"/>
<feature type="non-terminal residue" evidence="1">
    <location>
        <position position="1"/>
    </location>
</feature>
<evidence type="ECO:0000313" key="1">
    <source>
        <dbReference type="EMBL" id="CAF4157908.1"/>
    </source>
</evidence>
<proteinExistence type="predicted"/>
<reference evidence="1" key="1">
    <citation type="submission" date="2021-02" db="EMBL/GenBank/DDBJ databases">
        <authorList>
            <person name="Nowell W R."/>
        </authorList>
    </citation>
    <scope>NUCLEOTIDE SEQUENCE</scope>
</reference>